<accession>A0A9D7XGM1</accession>
<gene>
    <name evidence="2" type="ORF">IPP58_01325</name>
</gene>
<evidence type="ECO:0000313" key="3">
    <source>
        <dbReference type="Proteomes" id="UP000886657"/>
    </source>
</evidence>
<evidence type="ECO:0000313" key="2">
    <source>
        <dbReference type="EMBL" id="MBK9795137.1"/>
    </source>
</evidence>
<proteinExistence type="predicted"/>
<evidence type="ECO:0000256" key="1">
    <source>
        <dbReference type="SAM" id="MobiDB-lite"/>
    </source>
</evidence>
<comment type="caution">
    <text evidence="2">The sequence shown here is derived from an EMBL/GenBank/DDBJ whole genome shotgun (WGS) entry which is preliminary data.</text>
</comment>
<dbReference type="AlphaFoldDB" id="A0A9D7XGM1"/>
<dbReference type="Proteomes" id="UP000886657">
    <property type="component" value="Unassembled WGS sequence"/>
</dbReference>
<reference evidence="2" key="1">
    <citation type="submission" date="2020-10" db="EMBL/GenBank/DDBJ databases">
        <title>Connecting structure to function with the recovery of over 1000 high-quality activated sludge metagenome-assembled genomes encoding full-length rRNA genes using long-read sequencing.</title>
        <authorList>
            <person name="Singleton C.M."/>
            <person name="Petriglieri F."/>
            <person name="Kristensen J.M."/>
            <person name="Kirkegaard R.H."/>
            <person name="Michaelsen T.Y."/>
            <person name="Andersen M.H."/>
            <person name="Karst S.M."/>
            <person name="Dueholm M.S."/>
            <person name="Nielsen P.H."/>
            <person name="Albertsen M."/>
        </authorList>
    </citation>
    <scope>NUCLEOTIDE SEQUENCE</scope>
    <source>
        <strain evidence="2">Skiv_18-Q3-R9-52_MAXAC.067</strain>
    </source>
</reference>
<feature type="region of interest" description="Disordered" evidence="1">
    <location>
        <begin position="1"/>
        <end position="36"/>
    </location>
</feature>
<organism evidence="2 3">
    <name type="scientific">Candidatus Geothrix skivensis</name>
    <dbReference type="NCBI Taxonomy" id="2954439"/>
    <lineage>
        <taxon>Bacteria</taxon>
        <taxon>Pseudomonadati</taxon>
        <taxon>Acidobacteriota</taxon>
        <taxon>Holophagae</taxon>
        <taxon>Holophagales</taxon>
        <taxon>Holophagaceae</taxon>
        <taxon>Geothrix</taxon>
    </lineage>
</organism>
<sequence>MKDCPGLAKAEASLEGGTCHSPQNHPTQLGASGFGDALTPQHRLAALQQLHPITALEDREEADDYDLRVGLD</sequence>
<feature type="compositionally biased region" description="Polar residues" evidence="1">
    <location>
        <begin position="20"/>
        <end position="30"/>
    </location>
</feature>
<name>A0A9D7XGM1_9BACT</name>
<protein>
    <submittedName>
        <fullName evidence="2">Uncharacterized protein</fullName>
    </submittedName>
</protein>
<dbReference type="EMBL" id="JADKIO010000004">
    <property type="protein sequence ID" value="MBK9795137.1"/>
    <property type="molecule type" value="Genomic_DNA"/>
</dbReference>